<dbReference type="EMBL" id="JANPWB010000011">
    <property type="protein sequence ID" value="KAJ1128186.1"/>
    <property type="molecule type" value="Genomic_DNA"/>
</dbReference>
<proteinExistence type="predicted"/>
<accession>A0AAV7PLE8</accession>
<organism evidence="1 2">
    <name type="scientific">Pleurodeles waltl</name>
    <name type="common">Iberian ribbed newt</name>
    <dbReference type="NCBI Taxonomy" id="8319"/>
    <lineage>
        <taxon>Eukaryota</taxon>
        <taxon>Metazoa</taxon>
        <taxon>Chordata</taxon>
        <taxon>Craniata</taxon>
        <taxon>Vertebrata</taxon>
        <taxon>Euteleostomi</taxon>
        <taxon>Amphibia</taxon>
        <taxon>Batrachia</taxon>
        <taxon>Caudata</taxon>
        <taxon>Salamandroidea</taxon>
        <taxon>Salamandridae</taxon>
        <taxon>Pleurodelinae</taxon>
        <taxon>Pleurodeles</taxon>
    </lineage>
</organism>
<dbReference type="AlphaFoldDB" id="A0AAV7PLE8"/>
<keyword evidence="2" id="KW-1185">Reference proteome</keyword>
<dbReference type="Proteomes" id="UP001066276">
    <property type="component" value="Chromosome 7"/>
</dbReference>
<name>A0AAV7PLE8_PLEWA</name>
<reference evidence="1" key="1">
    <citation type="journal article" date="2022" name="bioRxiv">
        <title>Sequencing and chromosome-scale assembly of the giantPleurodeles waltlgenome.</title>
        <authorList>
            <person name="Brown T."/>
            <person name="Elewa A."/>
            <person name="Iarovenko S."/>
            <person name="Subramanian E."/>
            <person name="Araus A.J."/>
            <person name="Petzold A."/>
            <person name="Susuki M."/>
            <person name="Suzuki K.-i.T."/>
            <person name="Hayashi T."/>
            <person name="Toyoda A."/>
            <person name="Oliveira C."/>
            <person name="Osipova E."/>
            <person name="Leigh N.D."/>
            <person name="Simon A."/>
            <person name="Yun M.H."/>
        </authorList>
    </citation>
    <scope>NUCLEOTIDE SEQUENCE</scope>
    <source>
        <strain evidence="1">20211129_DDA</strain>
        <tissue evidence="1">Liver</tissue>
    </source>
</reference>
<protein>
    <submittedName>
        <fullName evidence="1">Uncharacterized protein</fullName>
    </submittedName>
</protein>
<evidence type="ECO:0000313" key="2">
    <source>
        <dbReference type="Proteomes" id="UP001066276"/>
    </source>
</evidence>
<evidence type="ECO:0000313" key="1">
    <source>
        <dbReference type="EMBL" id="KAJ1128186.1"/>
    </source>
</evidence>
<comment type="caution">
    <text evidence="1">The sequence shown here is derived from an EMBL/GenBank/DDBJ whole genome shotgun (WGS) entry which is preliminary data.</text>
</comment>
<gene>
    <name evidence="1" type="ORF">NDU88_006565</name>
</gene>
<sequence length="133" mass="15226">MVHLLALKRWIDLLECHAQEHPVGGRGWVANSYPAYETELGELSLKTGLFGSGVRRHRRKENYCKPQATLQFNVRRLLTDSYRPILHWRYRKVPQAGLQALLFLGSEPPHLEPQAYRGVISPTRRSVPGPGYP</sequence>